<dbReference type="STRING" id="59919.PMM0340"/>
<evidence type="ECO:0008006" key="3">
    <source>
        <dbReference type="Google" id="ProtNLM"/>
    </source>
</evidence>
<gene>
    <name evidence="1" type="ordered locus">PMM0340</name>
</gene>
<dbReference type="OrthoDB" id="539620at2"/>
<organism evidence="1 2">
    <name type="scientific">Prochlorococcus marinus subsp. pastoris (strain CCMP1986 / NIES-2087 / MED4)</name>
    <dbReference type="NCBI Taxonomy" id="59919"/>
    <lineage>
        <taxon>Bacteria</taxon>
        <taxon>Bacillati</taxon>
        <taxon>Cyanobacteriota</taxon>
        <taxon>Cyanophyceae</taxon>
        <taxon>Synechococcales</taxon>
        <taxon>Prochlorococcaceae</taxon>
        <taxon>Prochlorococcus</taxon>
    </lineage>
</organism>
<dbReference type="EMBL" id="BX548174">
    <property type="protein sequence ID" value="CAE18799.1"/>
    <property type="molecule type" value="Genomic_DNA"/>
</dbReference>
<proteinExistence type="predicted"/>
<accession>Q7V2W4</accession>
<dbReference type="RefSeq" id="WP_011131977.1">
    <property type="nucleotide sequence ID" value="NC_005072.1"/>
</dbReference>
<evidence type="ECO:0000313" key="2">
    <source>
        <dbReference type="Proteomes" id="UP000001026"/>
    </source>
</evidence>
<reference evidence="1 2" key="1">
    <citation type="journal article" date="2003" name="Nature">
        <title>Genome divergence in two Prochlorococcus ecotypes reflects oceanic niche differentiation.</title>
        <authorList>
            <person name="Rocap G."/>
            <person name="Larimer F.W."/>
            <person name="Lamerdin J.E."/>
            <person name="Malfatti S."/>
            <person name="Chain P."/>
            <person name="Ahlgren N.A."/>
            <person name="Arellano A."/>
            <person name="Coleman M."/>
            <person name="Hauser L."/>
            <person name="Hess W.R."/>
            <person name="Johnson Z.I."/>
            <person name="Land M.L."/>
            <person name="Lindell D."/>
            <person name="Post A.F."/>
            <person name="Regala W."/>
            <person name="Shah M."/>
            <person name="Shaw S.L."/>
            <person name="Steglich C."/>
            <person name="Sullivan M.B."/>
            <person name="Ting C.S."/>
            <person name="Tolonen A."/>
            <person name="Webb E.A."/>
            <person name="Zinser E.R."/>
            <person name="Chisholm S.W."/>
        </authorList>
    </citation>
    <scope>NUCLEOTIDE SEQUENCE [LARGE SCALE GENOMIC DNA]</scope>
    <source>
        <strain evidence="2">CCMP1986 / NIES-2087 / MED4</strain>
    </source>
</reference>
<protein>
    <recommendedName>
        <fullName evidence="3">Plastid lipid-associated protein/fibrillin conserved domain-containing protein</fullName>
    </recommendedName>
</protein>
<dbReference type="HOGENOM" id="CLU_116257_0_0_3"/>
<sequence length="166" mass="18753">MTLEAKKLPQYTEIKNLESISKKDGSGIGYEDLIGTWKFNSVWKKGSKEIDNISSPILQVLSAKLELKKTNSQNNIVDYQIKNSVRFGILSIIFCGQASLKGTRPLLPFFFENLIINIGNFTLVNKHLKKPEEKQMPFFSLIAISKEKNWMCARGRGGGLAIWIKS</sequence>
<dbReference type="KEGG" id="pmm:PMM0340"/>
<name>Q7V2W4_PROMP</name>
<dbReference type="eggNOG" id="ENOG502ZBZY">
    <property type="taxonomic scope" value="Bacteria"/>
</dbReference>
<evidence type="ECO:0000313" key="1">
    <source>
        <dbReference type="EMBL" id="CAE18799.1"/>
    </source>
</evidence>
<dbReference type="Proteomes" id="UP000001026">
    <property type="component" value="Chromosome"/>
</dbReference>
<dbReference type="AlphaFoldDB" id="Q7V2W4"/>